<organism evidence="2 3">
    <name type="scientific">Capronia coronata CBS 617.96</name>
    <dbReference type="NCBI Taxonomy" id="1182541"/>
    <lineage>
        <taxon>Eukaryota</taxon>
        <taxon>Fungi</taxon>
        <taxon>Dikarya</taxon>
        <taxon>Ascomycota</taxon>
        <taxon>Pezizomycotina</taxon>
        <taxon>Eurotiomycetes</taxon>
        <taxon>Chaetothyriomycetidae</taxon>
        <taxon>Chaetothyriales</taxon>
        <taxon>Herpotrichiellaceae</taxon>
        <taxon>Capronia</taxon>
    </lineage>
</organism>
<dbReference type="STRING" id="1182541.W9YPG3"/>
<keyword evidence="1" id="KW-0732">Signal</keyword>
<dbReference type="EMBL" id="AMWN01000002">
    <property type="protein sequence ID" value="EXJ94418.1"/>
    <property type="molecule type" value="Genomic_DNA"/>
</dbReference>
<reference evidence="2 3" key="1">
    <citation type="submission" date="2013-03" db="EMBL/GenBank/DDBJ databases">
        <title>The Genome Sequence of Capronia coronata CBS 617.96.</title>
        <authorList>
            <consortium name="The Broad Institute Genomics Platform"/>
            <person name="Cuomo C."/>
            <person name="de Hoog S."/>
            <person name="Gorbushina A."/>
            <person name="Walker B."/>
            <person name="Young S.K."/>
            <person name="Zeng Q."/>
            <person name="Gargeya S."/>
            <person name="Fitzgerald M."/>
            <person name="Haas B."/>
            <person name="Abouelleil A."/>
            <person name="Allen A.W."/>
            <person name="Alvarado L."/>
            <person name="Arachchi H.M."/>
            <person name="Berlin A.M."/>
            <person name="Chapman S.B."/>
            <person name="Gainer-Dewar J."/>
            <person name="Goldberg J."/>
            <person name="Griggs A."/>
            <person name="Gujja S."/>
            <person name="Hansen M."/>
            <person name="Howarth C."/>
            <person name="Imamovic A."/>
            <person name="Ireland A."/>
            <person name="Larimer J."/>
            <person name="McCowan C."/>
            <person name="Murphy C."/>
            <person name="Pearson M."/>
            <person name="Poon T.W."/>
            <person name="Priest M."/>
            <person name="Roberts A."/>
            <person name="Saif S."/>
            <person name="Shea T."/>
            <person name="Sisk P."/>
            <person name="Sykes S."/>
            <person name="Wortman J."/>
            <person name="Nusbaum C."/>
            <person name="Birren B."/>
        </authorList>
    </citation>
    <scope>NUCLEOTIDE SEQUENCE [LARGE SCALE GENOMIC DNA]</scope>
    <source>
        <strain evidence="2 3">CBS 617.96</strain>
    </source>
</reference>
<protein>
    <recommendedName>
        <fullName evidence="4">Secreted protein</fullName>
    </recommendedName>
</protein>
<proteinExistence type="predicted"/>
<dbReference type="Proteomes" id="UP000019484">
    <property type="component" value="Unassembled WGS sequence"/>
</dbReference>
<feature type="signal peptide" evidence="1">
    <location>
        <begin position="1"/>
        <end position="22"/>
    </location>
</feature>
<comment type="caution">
    <text evidence="2">The sequence shown here is derived from an EMBL/GenBank/DDBJ whole genome shotgun (WGS) entry which is preliminary data.</text>
</comment>
<dbReference type="OrthoDB" id="2910287at2759"/>
<dbReference type="GeneID" id="19157711"/>
<accession>W9YPG3</accession>
<evidence type="ECO:0000256" key="1">
    <source>
        <dbReference type="SAM" id="SignalP"/>
    </source>
</evidence>
<keyword evidence="3" id="KW-1185">Reference proteome</keyword>
<dbReference type="RefSeq" id="XP_007721912.1">
    <property type="nucleotide sequence ID" value="XM_007723722.1"/>
</dbReference>
<dbReference type="HOGENOM" id="CLU_086405_0_0_1"/>
<dbReference type="AlphaFoldDB" id="W9YPG3"/>
<evidence type="ECO:0000313" key="3">
    <source>
        <dbReference type="Proteomes" id="UP000019484"/>
    </source>
</evidence>
<gene>
    <name evidence="2" type="ORF">A1O1_02812</name>
</gene>
<evidence type="ECO:0000313" key="2">
    <source>
        <dbReference type="EMBL" id="EXJ94418.1"/>
    </source>
</evidence>
<name>W9YPG3_9EURO</name>
<evidence type="ECO:0008006" key="4">
    <source>
        <dbReference type="Google" id="ProtNLM"/>
    </source>
</evidence>
<feature type="chain" id="PRO_5004932914" description="Secreted protein" evidence="1">
    <location>
        <begin position="23"/>
        <end position="179"/>
    </location>
</feature>
<sequence>MRAFTLILSPLLLAALAGVVGAQDESALYETPDFVTPTDESELHKRSPPAGVYICDQTNWHGRCAWIKLTEGACMDFIWDAGTSFGPPNGWQCKIYYGGKCSGQVTDGKLTFPGTPNLGATYNNRLKPASYKCRPCPPGSACVNGNVPAYVEARAKTGQKGADGKCRIFQSGNTKVVPC</sequence>